<dbReference type="AlphaFoldDB" id="A0AA86N7P0"/>
<dbReference type="InterPro" id="IPR042099">
    <property type="entry name" value="ANL_N_sf"/>
</dbReference>
<accession>A0AA86N7P0</accession>
<name>A0AA86N7P0_9EUKA</name>
<sequence>MQSVDLDFNQEKLDIPEQRQTFPKSLRMTANCYPKRRFLGTREFLDNGQRGAYEWYSYQEIYRLSCLLSAGLTEIGLKRGDKVGIIGPNRTEWTVIEMACGIAGIVLVPIYDTQSAEDISYVCDDADLKVCFSSLDRVGKIAHVKSKFNTVVVFDDRVDDRAYIQEILNKDVLPQFTVFQPRSQETFDLFDKEEGIFDPAAPNKTRPQLDANGYSNRICRVRKDKNNFFNYKIEQKWVNIFKKQQQDVDISFVTNTFWQLVQLGYQKHYSYDSNQVYASNITIPVNIDETSPDSLLSLVYTSGTTGRPKGVMLNHSNVCWAAYALNKTRLLKEERPVNSLGQQMTDRQEFMLSFLPLAHIYMRSLQGVQICNGGALGYMHGSTNTLLADVQELRITAFILVPRIIQKVYDGISTKLERSSFLKQALFKKAYAARLKMFKAEQIKIQKQFLTSYNNKTTPKPLQFVNQARLNYQKTTSLVFNQFPKMLGGRCRIAVTGSAPLSQTHGEFMSICFNLHLIEGFGMTETSAHGTVQRNDTVNYGQIGEGVEGNTKLRIQSVPEMGYNVSDEKVLDIGGQQVKAVCPRGELLIKGPSVFQGYYKDEAKTKESFVDGYFTTGDIAEFNPVTKEVKLIDRKRGIVKLSQGEFISINQIEDAISKSRFVEAVFLYVNRYHAFTLAVVVPNVQYCTQKGFKSDENLAQSAAAIKMITEDIKKTCKQYQLKSFEIPKVVLIENEPWTPENGLLTPALKIKRPACKDKYEQILTSIIKKLEKIEGNDVGVFAEQVIKTLEEGSNLSEVESVISGQSGLR</sequence>
<evidence type="ECO:0000313" key="5">
    <source>
        <dbReference type="EMBL" id="CAL6101041.1"/>
    </source>
</evidence>
<proteinExistence type="predicted"/>
<feature type="domain" description="AMP-dependent synthetase/ligase" evidence="3">
    <location>
        <begin position="284"/>
        <end position="599"/>
    </location>
</feature>
<dbReference type="Pfam" id="PF00501">
    <property type="entry name" value="AMP-binding"/>
    <property type="match status" value="2"/>
</dbReference>
<dbReference type="GO" id="GO:0005524">
    <property type="term" value="F:ATP binding"/>
    <property type="evidence" value="ECO:0007669"/>
    <property type="project" value="UniProtKB-KW"/>
</dbReference>
<keyword evidence="4" id="KW-0436">Ligase</keyword>
<dbReference type="InterPro" id="IPR020845">
    <property type="entry name" value="AMP-binding_CS"/>
</dbReference>
<keyword evidence="6" id="KW-1185">Reference proteome</keyword>
<evidence type="ECO:0000259" key="3">
    <source>
        <dbReference type="Pfam" id="PF00501"/>
    </source>
</evidence>
<gene>
    <name evidence="4" type="ORF">HINF_LOCUS1975</name>
    <name evidence="5" type="ORF">HINF_LOCUS70855</name>
</gene>
<evidence type="ECO:0000256" key="2">
    <source>
        <dbReference type="ARBA" id="ARBA00022840"/>
    </source>
</evidence>
<feature type="domain" description="AMP-dependent synthetase/ligase" evidence="3">
    <location>
        <begin position="33"/>
        <end position="156"/>
    </location>
</feature>
<reference evidence="4" key="1">
    <citation type="submission" date="2023-06" db="EMBL/GenBank/DDBJ databases">
        <authorList>
            <person name="Kurt Z."/>
        </authorList>
    </citation>
    <scope>NUCLEOTIDE SEQUENCE</scope>
</reference>
<keyword evidence="2" id="KW-0067">ATP-binding</keyword>
<dbReference type="Gene3D" id="3.40.50.12780">
    <property type="entry name" value="N-terminal domain of ligase-like"/>
    <property type="match status" value="2"/>
</dbReference>
<dbReference type="EMBL" id="CAXDID020000537">
    <property type="protein sequence ID" value="CAL6101041.1"/>
    <property type="molecule type" value="Genomic_DNA"/>
</dbReference>
<dbReference type="GO" id="GO:0016020">
    <property type="term" value="C:membrane"/>
    <property type="evidence" value="ECO:0007669"/>
    <property type="project" value="TreeGrafter"/>
</dbReference>
<reference evidence="5 6" key="2">
    <citation type="submission" date="2024-07" db="EMBL/GenBank/DDBJ databases">
        <authorList>
            <person name="Akdeniz Z."/>
        </authorList>
    </citation>
    <scope>NUCLEOTIDE SEQUENCE [LARGE SCALE GENOMIC DNA]</scope>
</reference>
<evidence type="ECO:0000313" key="6">
    <source>
        <dbReference type="Proteomes" id="UP001642409"/>
    </source>
</evidence>
<dbReference type="GO" id="GO:0004467">
    <property type="term" value="F:long-chain fatty acid-CoA ligase activity"/>
    <property type="evidence" value="ECO:0007669"/>
    <property type="project" value="TreeGrafter"/>
</dbReference>
<dbReference type="PANTHER" id="PTHR43272:SF33">
    <property type="entry name" value="AMP-BINDING DOMAIN-CONTAINING PROTEIN-RELATED"/>
    <property type="match status" value="1"/>
</dbReference>
<comment type="caution">
    <text evidence="4">The sequence shown here is derived from an EMBL/GenBank/DDBJ whole genome shotgun (WGS) entry which is preliminary data.</text>
</comment>
<dbReference type="InterPro" id="IPR000873">
    <property type="entry name" value="AMP-dep_synth/lig_dom"/>
</dbReference>
<dbReference type="PROSITE" id="PS00455">
    <property type="entry name" value="AMP_BINDING"/>
    <property type="match status" value="1"/>
</dbReference>
<dbReference type="GO" id="GO:0005783">
    <property type="term" value="C:endoplasmic reticulum"/>
    <property type="evidence" value="ECO:0007669"/>
    <property type="project" value="TreeGrafter"/>
</dbReference>
<evidence type="ECO:0000313" key="4">
    <source>
        <dbReference type="EMBL" id="CAI9914330.1"/>
    </source>
</evidence>
<organism evidence="4">
    <name type="scientific">Hexamita inflata</name>
    <dbReference type="NCBI Taxonomy" id="28002"/>
    <lineage>
        <taxon>Eukaryota</taxon>
        <taxon>Metamonada</taxon>
        <taxon>Diplomonadida</taxon>
        <taxon>Hexamitidae</taxon>
        <taxon>Hexamitinae</taxon>
        <taxon>Hexamita</taxon>
    </lineage>
</organism>
<keyword evidence="1" id="KW-0547">Nucleotide-binding</keyword>
<protein>
    <submittedName>
        <fullName evidence="4">Long chain fatty acid CoA ligase</fullName>
    </submittedName>
    <submittedName>
        <fullName evidence="5">Long_chain fatty acid CoA ligase</fullName>
    </submittedName>
</protein>
<dbReference type="Proteomes" id="UP001642409">
    <property type="component" value="Unassembled WGS sequence"/>
</dbReference>
<evidence type="ECO:0000256" key="1">
    <source>
        <dbReference type="ARBA" id="ARBA00022741"/>
    </source>
</evidence>
<dbReference type="PANTHER" id="PTHR43272">
    <property type="entry name" value="LONG-CHAIN-FATTY-ACID--COA LIGASE"/>
    <property type="match status" value="1"/>
</dbReference>
<dbReference type="EMBL" id="CATOUU010000048">
    <property type="protein sequence ID" value="CAI9914330.1"/>
    <property type="molecule type" value="Genomic_DNA"/>
</dbReference>
<dbReference type="SUPFAM" id="SSF56801">
    <property type="entry name" value="Acetyl-CoA synthetase-like"/>
    <property type="match status" value="1"/>
</dbReference>